<evidence type="ECO:0000256" key="6">
    <source>
        <dbReference type="ARBA" id="ARBA00022989"/>
    </source>
</evidence>
<evidence type="ECO:0000256" key="8">
    <source>
        <dbReference type="SAM" id="Phobius"/>
    </source>
</evidence>
<accession>A0A1G9P8E9</accession>
<dbReference type="PANTHER" id="PTHR21716:SF67">
    <property type="entry name" value="TRANSPORT PROTEIN YDIK-RELATED"/>
    <property type="match status" value="1"/>
</dbReference>
<keyword evidence="4" id="KW-1003">Cell membrane</keyword>
<dbReference type="AlphaFoldDB" id="A0A1G9P8E9"/>
<feature type="transmembrane region" description="Helical" evidence="8">
    <location>
        <begin position="12"/>
        <end position="42"/>
    </location>
</feature>
<evidence type="ECO:0000313" key="10">
    <source>
        <dbReference type="Proteomes" id="UP000199555"/>
    </source>
</evidence>
<evidence type="ECO:0000256" key="2">
    <source>
        <dbReference type="ARBA" id="ARBA00009773"/>
    </source>
</evidence>
<feature type="transmembrane region" description="Helical" evidence="8">
    <location>
        <begin position="309"/>
        <end position="334"/>
    </location>
</feature>
<reference evidence="10" key="1">
    <citation type="submission" date="2016-10" db="EMBL/GenBank/DDBJ databases">
        <authorList>
            <person name="Varghese N."/>
            <person name="Submissions S."/>
        </authorList>
    </citation>
    <scope>NUCLEOTIDE SEQUENCE [LARGE SCALE GENOMIC DNA]</scope>
    <source>
        <strain evidence="10">CGMCC 1.7655</strain>
    </source>
</reference>
<feature type="transmembrane region" description="Helical" evidence="8">
    <location>
        <begin position="200"/>
        <end position="233"/>
    </location>
</feature>
<keyword evidence="10" id="KW-1185">Reference proteome</keyword>
<evidence type="ECO:0000256" key="3">
    <source>
        <dbReference type="ARBA" id="ARBA00022448"/>
    </source>
</evidence>
<gene>
    <name evidence="9" type="ORF">SAMN04487971_1482</name>
</gene>
<evidence type="ECO:0000256" key="7">
    <source>
        <dbReference type="ARBA" id="ARBA00023136"/>
    </source>
</evidence>
<dbReference type="EMBL" id="FNGE01000048">
    <property type="protein sequence ID" value="SDL94823.1"/>
    <property type="molecule type" value="Genomic_DNA"/>
</dbReference>
<dbReference type="OrthoDB" id="106838at2"/>
<feature type="transmembrane region" description="Helical" evidence="8">
    <location>
        <begin position="272"/>
        <end position="289"/>
    </location>
</feature>
<organism evidence="9 10">
    <name type="scientific">Paracoccus chinensis</name>
    <dbReference type="NCBI Taxonomy" id="525640"/>
    <lineage>
        <taxon>Bacteria</taxon>
        <taxon>Pseudomonadati</taxon>
        <taxon>Pseudomonadota</taxon>
        <taxon>Alphaproteobacteria</taxon>
        <taxon>Rhodobacterales</taxon>
        <taxon>Paracoccaceae</taxon>
        <taxon>Paracoccus</taxon>
    </lineage>
</organism>
<keyword evidence="7 8" id="KW-0472">Membrane</keyword>
<dbReference type="InterPro" id="IPR002549">
    <property type="entry name" value="AI-2E-like"/>
</dbReference>
<sequence>MALAAQHESLLGIGAMLALGIGCFVVISPFLTAIMWAGVLCWSTWPVYRQFERTLGGRRGPAAALMTLTAAIVIVAPFALLVAALAESVGDLVRVLGRVVEEGPPGPPVWIGDLPIVGESIASYWQSLARDAPAFLAALRRFTGPAADVAMASGAFIGVGVLQLAFSVFIAFFFYLNGRQIAAYVRRSTERIAGHRARRLLKLVGATVQGVIFGLVGTALAQGLLAALGFWIAGIERALLLGFLTFVLSFLPGGPPFVWAGVAIWLIVQGEFWWGIFVIAWGALLISTIDNVLRPYLLSQSNNLPVVLGFFGFIGGILAFGFIGIFVGPALLAVGYSLFLEWANTPDEQVGP</sequence>
<dbReference type="PANTHER" id="PTHR21716">
    <property type="entry name" value="TRANSMEMBRANE PROTEIN"/>
    <property type="match status" value="1"/>
</dbReference>
<comment type="similarity">
    <text evidence="2">Belongs to the autoinducer-2 exporter (AI-2E) (TC 2.A.86) family.</text>
</comment>
<proteinExistence type="inferred from homology"/>
<feature type="transmembrane region" description="Helical" evidence="8">
    <location>
        <begin position="63"/>
        <end position="86"/>
    </location>
</feature>
<dbReference type="RefSeq" id="WP_090757553.1">
    <property type="nucleotide sequence ID" value="NZ_FNGE01000048.1"/>
</dbReference>
<evidence type="ECO:0000256" key="5">
    <source>
        <dbReference type="ARBA" id="ARBA00022692"/>
    </source>
</evidence>
<feature type="transmembrane region" description="Helical" evidence="8">
    <location>
        <begin position="239"/>
        <end position="265"/>
    </location>
</feature>
<feature type="transmembrane region" description="Helical" evidence="8">
    <location>
        <begin position="149"/>
        <end position="176"/>
    </location>
</feature>
<protein>
    <submittedName>
        <fullName evidence="9">Predicted PurR-regulated permease PerM</fullName>
    </submittedName>
</protein>
<dbReference type="Pfam" id="PF01594">
    <property type="entry name" value="AI-2E_transport"/>
    <property type="match status" value="1"/>
</dbReference>
<keyword evidence="6 8" id="KW-1133">Transmembrane helix</keyword>
<evidence type="ECO:0000256" key="1">
    <source>
        <dbReference type="ARBA" id="ARBA00004651"/>
    </source>
</evidence>
<dbReference type="GO" id="GO:0005886">
    <property type="term" value="C:plasma membrane"/>
    <property type="evidence" value="ECO:0007669"/>
    <property type="project" value="UniProtKB-SubCell"/>
</dbReference>
<evidence type="ECO:0000313" key="9">
    <source>
        <dbReference type="EMBL" id="SDL94823.1"/>
    </source>
</evidence>
<name>A0A1G9P8E9_9RHOB</name>
<keyword evidence="3" id="KW-0813">Transport</keyword>
<evidence type="ECO:0000256" key="4">
    <source>
        <dbReference type="ARBA" id="ARBA00022475"/>
    </source>
</evidence>
<keyword evidence="5 8" id="KW-0812">Transmembrane</keyword>
<comment type="subcellular location">
    <subcellularLocation>
        <location evidence="1">Cell membrane</location>
        <topology evidence="1">Multi-pass membrane protein</topology>
    </subcellularLocation>
</comment>
<dbReference type="Proteomes" id="UP000199555">
    <property type="component" value="Unassembled WGS sequence"/>
</dbReference>